<comment type="caution">
    <text evidence="2">The sequence shown here is derived from an EMBL/GenBank/DDBJ whole genome shotgun (WGS) entry which is preliminary data.</text>
</comment>
<dbReference type="AlphaFoldDB" id="A0A1R2C6Q4"/>
<organism evidence="2 3">
    <name type="scientific">Stentor coeruleus</name>
    <dbReference type="NCBI Taxonomy" id="5963"/>
    <lineage>
        <taxon>Eukaryota</taxon>
        <taxon>Sar</taxon>
        <taxon>Alveolata</taxon>
        <taxon>Ciliophora</taxon>
        <taxon>Postciliodesmatophora</taxon>
        <taxon>Heterotrichea</taxon>
        <taxon>Heterotrichida</taxon>
        <taxon>Stentoridae</taxon>
        <taxon>Stentor</taxon>
    </lineage>
</organism>
<gene>
    <name evidence="2" type="ORF">SteCoe_14092</name>
</gene>
<dbReference type="Proteomes" id="UP000187209">
    <property type="component" value="Unassembled WGS sequence"/>
</dbReference>
<evidence type="ECO:0000256" key="1">
    <source>
        <dbReference type="SAM" id="Coils"/>
    </source>
</evidence>
<keyword evidence="3" id="KW-1185">Reference proteome</keyword>
<protein>
    <submittedName>
        <fullName evidence="2">Uncharacterized protein</fullName>
    </submittedName>
</protein>
<feature type="coiled-coil region" evidence="1">
    <location>
        <begin position="47"/>
        <end position="159"/>
    </location>
</feature>
<accession>A0A1R2C6Q4</accession>
<evidence type="ECO:0000313" key="3">
    <source>
        <dbReference type="Proteomes" id="UP000187209"/>
    </source>
</evidence>
<name>A0A1R2C6Q4_9CILI</name>
<proteinExistence type="predicted"/>
<keyword evidence="1" id="KW-0175">Coiled coil</keyword>
<evidence type="ECO:0000313" key="2">
    <source>
        <dbReference type="EMBL" id="OMJ84703.1"/>
    </source>
</evidence>
<reference evidence="2 3" key="1">
    <citation type="submission" date="2016-11" db="EMBL/GenBank/DDBJ databases">
        <title>The macronuclear genome of Stentor coeruleus: a giant cell with tiny introns.</title>
        <authorList>
            <person name="Slabodnick M."/>
            <person name="Ruby J.G."/>
            <person name="Reiff S.B."/>
            <person name="Swart E.C."/>
            <person name="Gosai S."/>
            <person name="Prabakaran S."/>
            <person name="Witkowska E."/>
            <person name="Larue G.E."/>
            <person name="Fisher S."/>
            <person name="Freeman R.M."/>
            <person name="Gunawardena J."/>
            <person name="Chu W."/>
            <person name="Stover N.A."/>
            <person name="Gregory B.D."/>
            <person name="Nowacki M."/>
            <person name="Derisi J."/>
            <person name="Roy S.W."/>
            <person name="Marshall W.F."/>
            <person name="Sood P."/>
        </authorList>
    </citation>
    <scope>NUCLEOTIDE SEQUENCE [LARGE SCALE GENOMIC DNA]</scope>
    <source>
        <strain evidence="2">WM001</strain>
    </source>
</reference>
<sequence length="187" mass="21720">MEISFLAAEVIQIIEKLRTNIDSIHKAKHSRWSKDLNNLLFQNKALLMQLRKGQRDLTENIEKSKEDLLKTIEKTDDLHNKLEQLKYEKASISNEISRIKKLDTQELECLGIPVTGEKTFILEKFEDEMRARKDLKEELENKERTLQEARTNLTGVEERLKCILEGLKKVDSVSDTLNSLLPCVDIN</sequence>
<dbReference type="EMBL" id="MPUH01000260">
    <property type="protein sequence ID" value="OMJ84703.1"/>
    <property type="molecule type" value="Genomic_DNA"/>
</dbReference>